<sequence length="210" mass="23313">MMTQHQLTAEEAMLTRRSVRKYEPTMPQEDLNKILELAASAPSAWNLQHWRFLVVTNPENKQAILPIAYNQQQVVDAAAVIVILADKEADKAADMIVNQSVEAGTMTREIADMLLGQIKPTYENSPPQFGHDSALINSSFAAMQLMLAAKALGYDTCPMAGFIRDQLVAELNIPSRFFPTMLITLGKGTEEGHASVRLPLSELVIKERFE</sequence>
<dbReference type="GO" id="GO:0016491">
    <property type="term" value="F:oxidoreductase activity"/>
    <property type="evidence" value="ECO:0007669"/>
    <property type="project" value="UniProtKB-KW"/>
</dbReference>
<evidence type="ECO:0000256" key="2">
    <source>
        <dbReference type="ARBA" id="ARBA00023002"/>
    </source>
</evidence>
<dbReference type="AlphaFoldDB" id="A0A223CY51"/>
<protein>
    <submittedName>
        <fullName evidence="4">Nitroreductase family protein</fullName>
    </submittedName>
</protein>
<organism evidence="4 5">
    <name type="scientific">Tumebacillus algifaecis</name>
    <dbReference type="NCBI Taxonomy" id="1214604"/>
    <lineage>
        <taxon>Bacteria</taxon>
        <taxon>Bacillati</taxon>
        <taxon>Bacillota</taxon>
        <taxon>Bacilli</taxon>
        <taxon>Bacillales</taxon>
        <taxon>Alicyclobacillaceae</taxon>
        <taxon>Tumebacillus</taxon>
    </lineage>
</organism>
<proteinExistence type="inferred from homology"/>
<dbReference type="PANTHER" id="PTHR43673:SF3">
    <property type="entry name" value="NAD(P)H NITROREDUCTASE YODC-RELATED"/>
    <property type="match status" value="1"/>
</dbReference>
<accession>A0A223CY51</accession>
<dbReference type="Pfam" id="PF00881">
    <property type="entry name" value="Nitroreductase"/>
    <property type="match status" value="1"/>
</dbReference>
<name>A0A223CY51_9BACL</name>
<dbReference type="RefSeq" id="WP_094235495.1">
    <property type="nucleotide sequence ID" value="NZ_CP022657.1"/>
</dbReference>
<dbReference type="KEGG" id="tab:CIG75_04075"/>
<reference evidence="4 5" key="1">
    <citation type="journal article" date="2015" name="Int. J. Syst. Evol. Microbiol.">
        <title>Tumebacillus algifaecis sp. nov., isolated from decomposing algal scum.</title>
        <authorList>
            <person name="Wu Y.F."/>
            <person name="Zhang B."/>
            <person name="Xing P."/>
            <person name="Wu Q.L."/>
            <person name="Liu S.J."/>
        </authorList>
    </citation>
    <scope>NUCLEOTIDE SEQUENCE [LARGE SCALE GENOMIC DNA]</scope>
    <source>
        <strain evidence="4 5">THMBR28</strain>
    </source>
</reference>
<dbReference type="InterPro" id="IPR000415">
    <property type="entry name" value="Nitroreductase-like"/>
</dbReference>
<dbReference type="Gene3D" id="3.40.109.10">
    <property type="entry name" value="NADH Oxidase"/>
    <property type="match status" value="1"/>
</dbReference>
<evidence type="ECO:0000313" key="5">
    <source>
        <dbReference type="Proteomes" id="UP000214688"/>
    </source>
</evidence>
<dbReference type="EMBL" id="CP022657">
    <property type="protein sequence ID" value="ASS74241.1"/>
    <property type="molecule type" value="Genomic_DNA"/>
</dbReference>
<evidence type="ECO:0000256" key="1">
    <source>
        <dbReference type="ARBA" id="ARBA00007118"/>
    </source>
</evidence>
<keyword evidence="2" id="KW-0560">Oxidoreductase</keyword>
<evidence type="ECO:0000313" key="4">
    <source>
        <dbReference type="EMBL" id="ASS74241.1"/>
    </source>
</evidence>
<dbReference type="OrthoDB" id="9782629at2"/>
<dbReference type="Proteomes" id="UP000214688">
    <property type="component" value="Chromosome"/>
</dbReference>
<feature type="domain" description="Nitroreductase" evidence="3">
    <location>
        <begin position="15"/>
        <end position="187"/>
    </location>
</feature>
<dbReference type="InterPro" id="IPR029479">
    <property type="entry name" value="Nitroreductase"/>
</dbReference>
<evidence type="ECO:0000259" key="3">
    <source>
        <dbReference type="Pfam" id="PF00881"/>
    </source>
</evidence>
<dbReference type="PANTHER" id="PTHR43673">
    <property type="entry name" value="NAD(P)H NITROREDUCTASE YDGI-RELATED"/>
    <property type="match status" value="1"/>
</dbReference>
<dbReference type="SUPFAM" id="SSF55469">
    <property type="entry name" value="FMN-dependent nitroreductase-like"/>
    <property type="match status" value="1"/>
</dbReference>
<comment type="similarity">
    <text evidence="1">Belongs to the nitroreductase family.</text>
</comment>
<dbReference type="CDD" id="cd02137">
    <property type="entry name" value="MhqN-like"/>
    <property type="match status" value="1"/>
</dbReference>
<gene>
    <name evidence="4" type="ORF">CIG75_04075</name>
</gene>
<keyword evidence="5" id="KW-1185">Reference proteome</keyword>